<keyword evidence="3" id="KW-1185">Reference proteome</keyword>
<dbReference type="GeneTree" id="ENSGT00940000177871"/>
<dbReference type="InterPro" id="IPR007110">
    <property type="entry name" value="Ig-like_dom"/>
</dbReference>
<organism evidence="2 3">
    <name type="scientific">Maylandia zebra</name>
    <name type="common">zebra mbuna</name>
    <dbReference type="NCBI Taxonomy" id="106582"/>
    <lineage>
        <taxon>Eukaryota</taxon>
        <taxon>Metazoa</taxon>
        <taxon>Chordata</taxon>
        <taxon>Craniata</taxon>
        <taxon>Vertebrata</taxon>
        <taxon>Euteleostomi</taxon>
        <taxon>Actinopterygii</taxon>
        <taxon>Neopterygii</taxon>
        <taxon>Teleostei</taxon>
        <taxon>Neoteleostei</taxon>
        <taxon>Acanthomorphata</taxon>
        <taxon>Ovalentaria</taxon>
        <taxon>Cichlomorphae</taxon>
        <taxon>Cichliformes</taxon>
        <taxon>Cichlidae</taxon>
        <taxon>African cichlids</taxon>
        <taxon>Pseudocrenilabrinae</taxon>
        <taxon>Haplochromini</taxon>
        <taxon>Maylandia</taxon>
        <taxon>Maylandia zebra complex</taxon>
    </lineage>
</organism>
<protein>
    <recommendedName>
        <fullName evidence="1">Ig-like domain-containing protein</fullName>
    </recommendedName>
</protein>
<proteinExistence type="predicted"/>
<accession>A0A3P9BN99</accession>
<feature type="domain" description="Ig-like" evidence="1">
    <location>
        <begin position="8"/>
        <end position="101"/>
    </location>
</feature>
<dbReference type="Ensembl" id="ENSMZET00005011800.1">
    <property type="protein sequence ID" value="ENSMZEP00005011405.1"/>
    <property type="gene ID" value="ENSMZEG00005008565.1"/>
</dbReference>
<dbReference type="SUPFAM" id="SSF48726">
    <property type="entry name" value="Immunoglobulin"/>
    <property type="match status" value="1"/>
</dbReference>
<dbReference type="InterPro" id="IPR013783">
    <property type="entry name" value="Ig-like_fold"/>
</dbReference>
<reference evidence="2" key="3">
    <citation type="submission" date="2025-09" db="UniProtKB">
        <authorList>
            <consortium name="Ensembl"/>
        </authorList>
    </citation>
    <scope>IDENTIFICATION</scope>
</reference>
<evidence type="ECO:0000313" key="3">
    <source>
        <dbReference type="Proteomes" id="UP000265160"/>
    </source>
</evidence>
<dbReference type="InterPro" id="IPR036179">
    <property type="entry name" value="Ig-like_dom_sf"/>
</dbReference>
<reference evidence="2 3" key="1">
    <citation type="journal article" date="2014" name="Nature">
        <title>The genomic substrate for adaptive radiation in African cichlid fish.</title>
        <authorList>
            <person name="Brawand D."/>
            <person name="Wagner C.E."/>
            <person name="Li Y.I."/>
            <person name="Malinsky M."/>
            <person name="Keller I."/>
            <person name="Fan S."/>
            <person name="Simakov O."/>
            <person name="Ng A.Y."/>
            <person name="Lim Z.W."/>
            <person name="Bezault E."/>
            <person name="Turner-Maier J."/>
            <person name="Johnson J."/>
            <person name="Alcazar R."/>
            <person name="Noh H.J."/>
            <person name="Russell P."/>
            <person name="Aken B."/>
            <person name="Alfoldi J."/>
            <person name="Amemiya C."/>
            <person name="Azzouzi N."/>
            <person name="Baroiller J.F."/>
            <person name="Barloy-Hubler F."/>
            <person name="Berlin A."/>
            <person name="Bloomquist R."/>
            <person name="Carleton K.L."/>
            <person name="Conte M.A."/>
            <person name="D'Cotta H."/>
            <person name="Eshel O."/>
            <person name="Gaffney L."/>
            <person name="Galibert F."/>
            <person name="Gante H.F."/>
            <person name="Gnerre S."/>
            <person name="Greuter L."/>
            <person name="Guyon R."/>
            <person name="Haddad N.S."/>
            <person name="Haerty W."/>
            <person name="Harris R.M."/>
            <person name="Hofmann H.A."/>
            <person name="Hourlier T."/>
            <person name="Hulata G."/>
            <person name="Jaffe D.B."/>
            <person name="Lara M."/>
            <person name="Lee A.P."/>
            <person name="MacCallum I."/>
            <person name="Mwaiko S."/>
            <person name="Nikaido M."/>
            <person name="Nishihara H."/>
            <person name="Ozouf-Costaz C."/>
            <person name="Penman D.J."/>
            <person name="Przybylski D."/>
            <person name="Rakotomanga M."/>
            <person name="Renn S.C.P."/>
            <person name="Ribeiro F.J."/>
            <person name="Ron M."/>
            <person name="Salzburger W."/>
            <person name="Sanchez-Pulido L."/>
            <person name="Santos M.E."/>
            <person name="Searle S."/>
            <person name="Sharpe T."/>
            <person name="Swofford R."/>
            <person name="Tan F.J."/>
            <person name="Williams L."/>
            <person name="Young S."/>
            <person name="Yin S."/>
            <person name="Okada N."/>
            <person name="Kocher T.D."/>
            <person name="Miska E.A."/>
            <person name="Lander E.S."/>
            <person name="Venkatesh B."/>
            <person name="Fernald R.D."/>
            <person name="Meyer A."/>
            <person name="Ponting C.P."/>
            <person name="Streelman J.T."/>
            <person name="Lindblad-Toh K."/>
            <person name="Seehausen O."/>
            <person name="Di Palma F."/>
        </authorList>
    </citation>
    <scope>NUCLEOTIDE SEQUENCE</scope>
</reference>
<name>A0A3P9BN99_9CICH</name>
<dbReference type="STRING" id="106582.ENSMZEP00005011405"/>
<evidence type="ECO:0000259" key="1">
    <source>
        <dbReference type="PROSITE" id="PS50835"/>
    </source>
</evidence>
<reference evidence="2" key="2">
    <citation type="submission" date="2025-08" db="UniProtKB">
        <authorList>
            <consortium name="Ensembl"/>
        </authorList>
    </citation>
    <scope>IDENTIFICATION</scope>
</reference>
<evidence type="ECO:0000313" key="2">
    <source>
        <dbReference type="Ensembl" id="ENSMZEP00005011405.1"/>
    </source>
</evidence>
<dbReference type="AlphaFoldDB" id="A0A3P9BN99"/>
<sequence>MLHLFNDPKHAFTGFSKIVNGSGCVLQSEVLTCVCISEGFPLPTVKWPFLKNSTDYSVFTTVSNHTVNSTVSLTVKNNGSTTLECVSNNGMGEAEESLTIQKNLPDNNSKYFQPNIFEHQFNLLGPHLLMQSL</sequence>
<dbReference type="PROSITE" id="PS50835">
    <property type="entry name" value="IG_LIKE"/>
    <property type="match status" value="1"/>
</dbReference>
<dbReference type="Gene3D" id="2.60.40.10">
    <property type="entry name" value="Immunoglobulins"/>
    <property type="match status" value="1"/>
</dbReference>
<dbReference type="Proteomes" id="UP000265160">
    <property type="component" value="LG11"/>
</dbReference>